<reference evidence="2 3" key="1">
    <citation type="journal article" date="2018" name="Evol. Lett.">
        <title>Horizontal gene cluster transfer increased hallucinogenic mushroom diversity.</title>
        <authorList>
            <person name="Reynolds H.T."/>
            <person name="Vijayakumar V."/>
            <person name="Gluck-Thaler E."/>
            <person name="Korotkin H.B."/>
            <person name="Matheny P.B."/>
            <person name="Slot J.C."/>
        </authorList>
    </citation>
    <scope>NUCLEOTIDE SEQUENCE [LARGE SCALE GENOMIC DNA]</scope>
    <source>
        <strain evidence="2 3">SRW20</strain>
    </source>
</reference>
<proteinExistence type="predicted"/>
<gene>
    <name evidence="2" type="ORF">CVT26_003907</name>
</gene>
<comment type="caution">
    <text evidence="2">The sequence shown here is derived from an EMBL/GenBank/DDBJ whole genome shotgun (WGS) entry which is preliminary data.</text>
</comment>
<protein>
    <submittedName>
        <fullName evidence="2">Uncharacterized protein</fullName>
    </submittedName>
</protein>
<evidence type="ECO:0000313" key="3">
    <source>
        <dbReference type="Proteomes" id="UP000284706"/>
    </source>
</evidence>
<evidence type="ECO:0000313" key="2">
    <source>
        <dbReference type="EMBL" id="PPQ84633.1"/>
    </source>
</evidence>
<sequence length="63" mass="6982">MHGVDMRIFKGGVDPGWLGGDEEKRDVSEGSGSTIIQKRCHVDQRDNALPATGDRQQNLQMDQ</sequence>
<name>A0A409X1I5_9AGAR</name>
<dbReference type="EMBL" id="NHYE01004437">
    <property type="protein sequence ID" value="PPQ84633.1"/>
    <property type="molecule type" value="Genomic_DNA"/>
</dbReference>
<dbReference type="Proteomes" id="UP000284706">
    <property type="component" value="Unassembled WGS sequence"/>
</dbReference>
<organism evidence="2 3">
    <name type="scientific">Gymnopilus dilepis</name>
    <dbReference type="NCBI Taxonomy" id="231916"/>
    <lineage>
        <taxon>Eukaryota</taxon>
        <taxon>Fungi</taxon>
        <taxon>Dikarya</taxon>
        <taxon>Basidiomycota</taxon>
        <taxon>Agaricomycotina</taxon>
        <taxon>Agaricomycetes</taxon>
        <taxon>Agaricomycetidae</taxon>
        <taxon>Agaricales</taxon>
        <taxon>Agaricineae</taxon>
        <taxon>Hymenogastraceae</taxon>
        <taxon>Gymnopilus</taxon>
    </lineage>
</organism>
<feature type="compositionally biased region" description="Polar residues" evidence="1">
    <location>
        <begin position="54"/>
        <end position="63"/>
    </location>
</feature>
<keyword evidence="3" id="KW-1185">Reference proteome</keyword>
<accession>A0A409X1I5</accession>
<dbReference type="InParanoid" id="A0A409X1I5"/>
<evidence type="ECO:0000256" key="1">
    <source>
        <dbReference type="SAM" id="MobiDB-lite"/>
    </source>
</evidence>
<feature type="region of interest" description="Disordered" evidence="1">
    <location>
        <begin position="11"/>
        <end position="63"/>
    </location>
</feature>
<dbReference type="AlphaFoldDB" id="A0A409X1I5"/>